<comment type="subcellular location">
    <subcellularLocation>
        <location evidence="2">Membrane</location>
        <topology evidence="2">Multi-pass membrane protein</topology>
    </subcellularLocation>
</comment>
<keyword evidence="4" id="KW-0349">Heme</keyword>
<organism evidence="13 14">
    <name type="scientific">Novosphingobium flavum</name>
    <dbReference type="NCBI Taxonomy" id="1778672"/>
    <lineage>
        <taxon>Bacteria</taxon>
        <taxon>Pseudomonadati</taxon>
        <taxon>Pseudomonadota</taxon>
        <taxon>Alphaproteobacteria</taxon>
        <taxon>Sphingomonadales</taxon>
        <taxon>Sphingomonadaceae</taxon>
        <taxon>Novosphingobium</taxon>
    </lineage>
</organism>
<keyword evidence="3" id="KW-0813">Transport</keyword>
<dbReference type="Proteomes" id="UP000566813">
    <property type="component" value="Unassembled WGS sequence"/>
</dbReference>
<dbReference type="AlphaFoldDB" id="A0A7X1KL38"/>
<evidence type="ECO:0000256" key="8">
    <source>
        <dbReference type="ARBA" id="ARBA00022989"/>
    </source>
</evidence>
<keyword evidence="7" id="KW-0249">Electron transport</keyword>
<keyword evidence="6" id="KW-0479">Metal-binding</keyword>
<sequence length="215" mass="23615">MVLAWAILVPLGIIAARYYKITPRQPWPQVLDNKAWWHAHRACQFAAMALATIGWWLAIRHARGETALAGLHGLIGWAVMILGWSQVAAGLLRGTKGGPTDPRAAPPHWHGDHYDMTRRRILFERGHKAAGYLVLALTLVAVPTGLVAADAPRWMAVVIAIWWAALAALAWRLQRAGRCVDTYQAIWGAGADLPGNKRRPIGWGVAPGSVWPQEN</sequence>
<evidence type="ECO:0000256" key="2">
    <source>
        <dbReference type="ARBA" id="ARBA00004141"/>
    </source>
</evidence>
<dbReference type="PROSITE" id="PS50939">
    <property type="entry name" value="CYTOCHROME_B561"/>
    <property type="match status" value="1"/>
</dbReference>
<keyword evidence="5 11" id="KW-0812">Transmembrane</keyword>
<dbReference type="SMART" id="SM00665">
    <property type="entry name" value="B561"/>
    <property type="match status" value="1"/>
</dbReference>
<evidence type="ECO:0000313" key="13">
    <source>
        <dbReference type="EMBL" id="MBC2664933.1"/>
    </source>
</evidence>
<dbReference type="GO" id="GO:0140575">
    <property type="term" value="F:transmembrane monodehydroascorbate reductase activity"/>
    <property type="evidence" value="ECO:0007669"/>
    <property type="project" value="InterPro"/>
</dbReference>
<dbReference type="GO" id="GO:0046872">
    <property type="term" value="F:metal ion binding"/>
    <property type="evidence" value="ECO:0007669"/>
    <property type="project" value="UniProtKB-KW"/>
</dbReference>
<protein>
    <submittedName>
        <fullName evidence="13">Cytochrome B</fullName>
    </submittedName>
</protein>
<evidence type="ECO:0000256" key="1">
    <source>
        <dbReference type="ARBA" id="ARBA00001970"/>
    </source>
</evidence>
<gene>
    <name evidence="13" type="ORF">H7F51_05335</name>
</gene>
<dbReference type="CDD" id="cd08760">
    <property type="entry name" value="Cyt_b561_FRRS1_like"/>
    <property type="match status" value="1"/>
</dbReference>
<keyword evidence="10 11" id="KW-0472">Membrane</keyword>
<feature type="transmembrane region" description="Helical" evidence="11">
    <location>
        <begin position="39"/>
        <end position="58"/>
    </location>
</feature>
<evidence type="ECO:0000256" key="5">
    <source>
        <dbReference type="ARBA" id="ARBA00022692"/>
    </source>
</evidence>
<evidence type="ECO:0000256" key="10">
    <source>
        <dbReference type="ARBA" id="ARBA00023136"/>
    </source>
</evidence>
<dbReference type="Pfam" id="PF03188">
    <property type="entry name" value="Cytochrom_B561"/>
    <property type="match status" value="1"/>
</dbReference>
<evidence type="ECO:0000256" key="6">
    <source>
        <dbReference type="ARBA" id="ARBA00022723"/>
    </source>
</evidence>
<dbReference type="PANTHER" id="PTHR15422">
    <property type="entry name" value="OS05G0565100 PROTEIN"/>
    <property type="match status" value="1"/>
</dbReference>
<accession>A0A7X1KL38</accession>
<evidence type="ECO:0000313" key="14">
    <source>
        <dbReference type="Proteomes" id="UP000566813"/>
    </source>
</evidence>
<dbReference type="EMBL" id="JACLAW010000003">
    <property type="protein sequence ID" value="MBC2664933.1"/>
    <property type="molecule type" value="Genomic_DNA"/>
</dbReference>
<comment type="cofactor">
    <cofactor evidence="1">
        <name>heme b</name>
        <dbReference type="ChEBI" id="CHEBI:60344"/>
    </cofactor>
</comment>
<dbReference type="InterPro" id="IPR006593">
    <property type="entry name" value="Cyt_b561/ferric_Rdtase_TM"/>
</dbReference>
<dbReference type="GO" id="GO:0020037">
    <property type="term" value="F:heme binding"/>
    <property type="evidence" value="ECO:0007669"/>
    <property type="project" value="TreeGrafter"/>
</dbReference>
<keyword evidence="14" id="KW-1185">Reference proteome</keyword>
<reference evidence="13 14" key="1">
    <citation type="submission" date="2020-08" db="EMBL/GenBank/DDBJ databases">
        <title>The genome sequence of type strain Novosphingobium flavum NBRC 111647.</title>
        <authorList>
            <person name="Liu Y."/>
        </authorList>
    </citation>
    <scope>NUCLEOTIDE SEQUENCE [LARGE SCALE GENOMIC DNA]</scope>
    <source>
        <strain evidence="13 14">NBRC 111647</strain>
    </source>
</reference>
<dbReference type="InterPro" id="IPR045150">
    <property type="entry name" value="CYB561D1/2"/>
</dbReference>
<evidence type="ECO:0000256" key="3">
    <source>
        <dbReference type="ARBA" id="ARBA00022448"/>
    </source>
</evidence>
<feature type="transmembrane region" description="Helical" evidence="11">
    <location>
        <begin position="154"/>
        <end position="173"/>
    </location>
</feature>
<dbReference type="Gene3D" id="1.20.120.1770">
    <property type="match status" value="1"/>
</dbReference>
<evidence type="ECO:0000256" key="7">
    <source>
        <dbReference type="ARBA" id="ARBA00022982"/>
    </source>
</evidence>
<evidence type="ECO:0000256" key="11">
    <source>
        <dbReference type="SAM" id="Phobius"/>
    </source>
</evidence>
<evidence type="ECO:0000259" key="12">
    <source>
        <dbReference type="PROSITE" id="PS50939"/>
    </source>
</evidence>
<dbReference type="GO" id="GO:0016020">
    <property type="term" value="C:membrane"/>
    <property type="evidence" value="ECO:0007669"/>
    <property type="project" value="UniProtKB-SubCell"/>
</dbReference>
<comment type="caution">
    <text evidence="13">The sequence shown here is derived from an EMBL/GenBank/DDBJ whole genome shotgun (WGS) entry which is preliminary data.</text>
</comment>
<proteinExistence type="predicted"/>
<name>A0A7X1KL38_9SPHN</name>
<keyword evidence="9" id="KW-0408">Iron</keyword>
<dbReference type="PANTHER" id="PTHR15422:SF24">
    <property type="entry name" value="DOMON RELATED DOMAIN-CONTAINING PROTEIN"/>
    <property type="match status" value="1"/>
</dbReference>
<evidence type="ECO:0000256" key="4">
    <source>
        <dbReference type="ARBA" id="ARBA00022617"/>
    </source>
</evidence>
<keyword evidence="8 11" id="KW-1133">Transmembrane helix</keyword>
<feature type="domain" description="Cytochrome b561" evidence="12">
    <location>
        <begin position="1"/>
        <end position="180"/>
    </location>
</feature>
<evidence type="ECO:0000256" key="9">
    <source>
        <dbReference type="ARBA" id="ARBA00023004"/>
    </source>
</evidence>
<feature type="transmembrane region" description="Helical" evidence="11">
    <location>
        <begin position="129"/>
        <end position="148"/>
    </location>
</feature>